<feature type="region of interest" description="Disordered" evidence="1">
    <location>
        <begin position="1"/>
        <end position="59"/>
    </location>
</feature>
<evidence type="ECO:0000313" key="3">
    <source>
        <dbReference type="Proteomes" id="UP001165085"/>
    </source>
</evidence>
<reference evidence="3" key="1">
    <citation type="journal article" date="2023" name="Commun. Biol.">
        <title>Genome analysis of Parmales, the sister group of diatoms, reveals the evolutionary specialization of diatoms from phago-mixotrophs to photoautotrophs.</title>
        <authorList>
            <person name="Ban H."/>
            <person name="Sato S."/>
            <person name="Yoshikawa S."/>
            <person name="Yamada K."/>
            <person name="Nakamura Y."/>
            <person name="Ichinomiya M."/>
            <person name="Sato N."/>
            <person name="Blanc-Mathieu R."/>
            <person name="Endo H."/>
            <person name="Kuwata A."/>
            <person name="Ogata H."/>
        </authorList>
    </citation>
    <scope>NUCLEOTIDE SEQUENCE [LARGE SCALE GENOMIC DNA]</scope>
    <source>
        <strain evidence="3">NIES 3701</strain>
    </source>
</reference>
<organism evidence="2 3">
    <name type="scientific">Triparma strigata</name>
    <dbReference type="NCBI Taxonomy" id="1606541"/>
    <lineage>
        <taxon>Eukaryota</taxon>
        <taxon>Sar</taxon>
        <taxon>Stramenopiles</taxon>
        <taxon>Ochrophyta</taxon>
        <taxon>Bolidophyceae</taxon>
        <taxon>Parmales</taxon>
        <taxon>Triparmaceae</taxon>
        <taxon>Triparma</taxon>
    </lineage>
</organism>
<proteinExistence type="predicted"/>
<keyword evidence="3" id="KW-1185">Reference proteome</keyword>
<comment type="caution">
    <text evidence="2">The sequence shown here is derived from an EMBL/GenBank/DDBJ whole genome shotgun (WGS) entry which is preliminary data.</text>
</comment>
<protein>
    <submittedName>
        <fullName evidence="2">Uncharacterized protein</fullName>
    </submittedName>
</protein>
<evidence type="ECO:0000256" key="1">
    <source>
        <dbReference type="SAM" id="MobiDB-lite"/>
    </source>
</evidence>
<gene>
    <name evidence="2" type="ORF">TrST_g4316</name>
</gene>
<accession>A0A9W7ASJ9</accession>
<feature type="compositionally biased region" description="Basic and acidic residues" evidence="1">
    <location>
        <begin position="42"/>
        <end position="59"/>
    </location>
</feature>
<dbReference type="AlphaFoldDB" id="A0A9W7ASJ9"/>
<sequence length="123" mass="13164">MSGQQKAKEQSRAAQQEREQAAFAKKQAQKDKIWQQGANSKAAEKSEADKAKAEAQAKARAEKAEIIAKEGGSDMGSGGGKLMKRCKECKQMYNANSKKGCQNCVDLLFGGGVAPKKGRGSKK</sequence>
<dbReference type="Proteomes" id="UP001165085">
    <property type="component" value="Unassembled WGS sequence"/>
</dbReference>
<dbReference type="EMBL" id="BRXY01000187">
    <property type="protein sequence ID" value="GMH75225.1"/>
    <property type="molecule type" value="Genomic_DNA"/>
</dbReference>
<feature type="compositionally biased region" description="Basic and acidic residues" evidence="1">
    <location>
        <begin position="1"/>
        <end position="20"/>
    </location>
</feature>
<dbReference type="OrthoDB" id="10527196at2759"/>
<evidence type="ECO:0000313" key="2">
    <source>
        <dbReference type="EMBL" id="GMH75225.1"/>
    </source>
</evidence>
<name>A0A9W7ASJ9_9STRA</name>